<keyword evidence="1" id="KW-0812">Transmembrane</keyword>
<protein>
    <recommendedName>
        <fullName evidence="4">DUF3592 domain-containing protein</fullName>
    </recommendedName>
</protein>
<evidence type="ECO:0000313" key="3">
    <source>
        <dbReference type="Proteomes" id="UP000318478"/>
    </source>
</evidence>
<keyword evidence="3" id="KW-1185">Reference proteome</keyword>
<organism evidence="2 3">
    <name type="scientific">Posidoniimonas polymericola</name>
    <dbReference type="NCBI Taxonomy" id="2528002"/>
    <lineage>
        <taxon>Bacteria</taxon>
        <taxon>Pseudomonadati</taxon>
        <taxon>Planctomycetota</taxon>
        <taxon>Planctomycetia</taxon>
        <taxon>Pirellulales</taxon>
        <taxon>Lacipirellulaceae</taxon>
        <taxon>Posidoniimonas</taxon>
    </lineage>
</organism>
<dbReference type="Proteomes" id="UP000318478">
    <property type="component" value="Unassembled WGS sequence"/>
</dbReference>
<dbReference type="EMBL" id="SJPO01000005">
    <property type="protein sequence ID" value="TWT77142.1"/>
    <property type="molecule type" value="Genomic_DNA"/>
</dbReference>
<keyword evidence="1" id="KW-1133">Transmembrane helix</keyword>
<reference evidence="2 3" key="1">
    <citation type="submission" date="2019-02" db="EMBL/GenBank/DDBJ databases">
        <title>Deep-cultivation of Planctomycetes and their phenomic and genomic characterization uncovers novel biology.</title>
        <authorList>
            <person name="Wiegand S."/>
            <person name="Jogler M."/>
            <person name="Boedeker C."/>
            <person name="Pinto D."/>
            <person name="Vollmers J."/>
            <person name="Rivas-Marin E."/>
            <person name="Kohn T."/>
            <person name="Peeters S.H."/>
            <person name="Heuer A."/>
            <person name="Rast P."/>
            <person name="Oberbeckmann S."/>
            <person name="Bunk B."/>
            <person name="Jeske O."/>
            <person name="Meyerdierks A."/>
            <person name="Storesund J.E."/>
            <person name="Kallscheuer N."/>
            <person name="Luecker S."/>
            <person name="Lage O.M."/>
            <person name="Pohl T."/>
            <person name="Merkel B.J."/>
            <person name="Hornburger P."/>
            <person name="Mueller R.-W."/>
            <person name="Bruemmer F."/>
            <person name="Labrenz M."/>
            <person name="Spormann A.M."/>
            <person name="Op Den Camp H."/>
            <person name="Overmann J."/>
            <person name="Amann R."/>
            <person name="Jetten M.S.M."/>
            <person name="Mascher T."/>
            <person name="Medema M.H."/>
            <person name="Devos D.P."/>
            <person name="Kaster A.-K."/>
            <person name="Ovreas L."/>
            <person name="Rohde M."/>
            <person name="Galperin M.Y."/>
            <person name="Jogler C."/>
        </authorList>
    </citation>
    <scope>NUCLEOTIDE SEQUENCE [LARGE SCALE GENOMIC DNA]</scope>
    <source>
        <strain evidence="2 3">Pla123a</strain>
    </source>
</reference>
<dbReference type="AlphaFoldDB" id="A0A5C5YQA1"/>
<evidence type="ECO:0000256" key="1">
    <source>
        <dbReference type="SAM" id="Phobius"/>
    </source>
</evidence>
<accession>A0A5C5YQA1</accession>
<name>A0A5C5YQA1_9BACT</name>
<evidence type="ECO:0000313" key="2">
    <source>
        <dbReference type="EMBL" id="TWT77142.1"/>
    </source>
</evidence>
<evidence type="ECO:0008006" key="4">
    <source>
        <dbReference type="Google" id="ProtNLM"/>
    </source>
</evidence>
<proteinExistence type="predicted"/>
<gene>
    <name evidence="2" type="ORF">Pla123a_25730</name>
</gene>
<dbReference type="RefSeq" id="WP_146587472.1">
    <property type="nucleotide sequence ID" value="NZ_SJPO01000005.1"/>
</dbReference>
<comment type="caution">
    <text evidence="2">The sequence shown here is derived from an EMBL/GenBank/DDBJ whole genome shotgun (WGS) entry which is preliminary data.</text>
</comment>
<feature type="transmembrane region" description="Helical" evidence="1">
    <location>
        <begin position="7"/>
        <end position="26"/>
    </location>
</feature>
<feature type="transmembrane region" description="Helical" evidence="1">
    <location>
        <begin position="137"/>
        <end position="156"/>
    </location>
</feature>
<sequence>MQNFTKFINVCVIAALVFGGLALSSYGRFDKLTRLGEGGRRATAVVERVWDDRPWYQMLGSSNTAKHQHHYRAVISAPEIWSPSRREVALNSKQYFAMKAGGATPIVYLPGDQDTYFVGSPSQARQSLEQARMLAKWLGIGAVLSVVTGVCGWVICSSRRANSYRLEQQNGGSPDGSAWGASL</sequence>
<keyword evidence="1" id="KW-0472">Membrane</keyword>